<proteinExistence type="predicted"/>
<protein>
    <submittedName>
        <fullName evidence="5">Hsp70 family protein</fullName>
    </submittedName>
</protein>
<dbReference type="Gene3D" id="1.25.40.10">
    <property type="entry name" value="Tetratricopeptide repeat domain"/>
    <property type="match status" value="1"/>
</dbReference>
<dbReference type="InterPro" id="IPR043129">
    <property type="entry name" value="ATPase_NBD"/>
</dbReference>
<accession>A0ABU7FJ79</accession>
<dbReference type="Gene3D" id="3.90.640.10">
    <property type="entry name" value="Actin, Chain A, domain 4"/>
    <property type="match status" value="1"/>
</dbReference>
<dbReference type="Gene3D" id="3.30.420.40">
    <property type="match status" value="2"/>
</dbReference>
<sequence>MTQLHLGIDVGATALRAAWARGGAATQRTLDGPRWPLPLPSPSSTLTFPTLKEALGTGEYLHFDNGAKRKATTHERVTEALRTVREWADPAADPGEISTVLSVPARYDSRSRTALRAAAAAAGLPRVRMLSDAMAATVAHTGGTGKSTALVLSMGYSGCETAVVRGTRGVYRTLAQESAYEPSGRALTRFLIQHAVRTLQNEGGDPSELLTDPRRSAALVKAIEHIQEKRTPAGVPRARKSRSQSEARELLSDVRLPAEYEAQLGACAKAARGRLARLLEEAGLRSSDVTELLLVGNLAQQPEVQDAVASLGLPVHKVPAGTLAVGAHLFAAHFKDGSLPDEEDPVLVSASEGLTPRSVPKQAPPHSGPLESARALAGQGRTEEARRILKELIAEAESVLSMLPAEIAQTVKPEVPVRPEPPGDDLDSLMKSAWRQLTEGRYEEAIRHAHRVHEAHRDNLAVRDALIDVHCAAAKAADRPEQYDNALRWLACAVALTRGLDPRVKEAAAARCFSHGRHLSRAGRREEAIAVLGEALDWDPEHQRSRELRDRLRGRR</sequence>
<reference evidence="5" key="1">
    <citation type="submission" date="2024-01" db="EMBL/GenBank/DDBJ databases">
        <title>First draft genome sequence data of TA4-1, the type strain of Gram-positive actinobacterium Streptomyces chiangmaiensis.</title>
        <authorList>
            <person name="Yasawong M."/>
            <person name="Nantapong N."/>
        </authorList>
    </citation>
    <scope>NUCLEOTIDE SEQUENCE</scope>
    <source>
        <strain evidence="5">TA4-1</strain>
    </source>
</reference>
<dbReference type="InterPro" id="IPR013126">
    <property type="entry name" value="Hsp_70_fam"/>
</dbReference>
<evidence type="ECO:0000256" key="3">
    <source>
        <dbReference type="ARBA" id="ARBA00023186"/>
    </source>
</evidence>
<gene>
    <name evidence="5" type="ORF">VXC91_19895</name>
</gene>
<keyword evidence="6" id="KW-1185">Reference proteome</keyword>
<evidence type="ECO:0000256" key="4">
    <source>
        <dbReference type="SAM" id="MobiDB-lite"/>
    </source>
</evidence>
<evidence type="ECO:0000313" key="6">
    <source>
        <dbReference type="Proteomes" id="UP001333996"/>
    </source>
</evidence>
<dbReference type="InterPro" id="IPR011990">
    <property type="entry name" value="TPR-like_helical_dom_sf"/>
</dbReference>
<dbReference type="SUPFAM" id="SSF48452">
    <property type="entry name" value="TPR-like"/>
    <property type="match status" value="1"/>
</dbReference>
<keyword evidence="2" id="KW-0067">ATP-binding</keyword>
<dbReference type="RefSeq" id="WP_329508630.1">
    <property type="nucleotide sequence ID" value="NZ_BAAAYZ010000085.1"/>
</dbReference>
<keyword evidence="1" id="KW-0547">Nucleotide-binding</keyword>
<feature type="region of interest" description="Disordered" evidence="4">
    <location>
        <begin position="353"/>
        <end position="379"/>
    </location>
</feature>
<evidence type="ECO:0000256" key="1">
    <source>
        <dbReference type="ARBA" id="ARBA00022741"/>
    </source>
</evidence>
<evidence type="ECO:0000313" key="5">
    <source>
        <dbReference type="EMBL" id="MED7824181.1"/>
    </source>
</evidence>
<dbReference type="EMBL" id="JAYWVC010000064">
    <property type="protein sequence ID" value="MED7824181.1"/>
    <property type="molecule type" value="Genomic_DNA"/>
</dbReference>
<dbReference type="SUPFAM" id="SSF53067">
    <property type="entry name" value="Actin-like ATPase domain"/>
    <property type="match status" value="2"/>
</dbReference>
<keyword evidence="3" id="KW-0143">Chaperone</keyword>
<dbReference type="Pfam" id="PF00012">
    <property type="entry name" value="HSP70"/>
    <property type="match status" value="1"/>
</dbReference>
<dbReference type="Proteomes" id="UP001333996">
    <property type="component" value="Unassembled WGS sequence"/>
</dbReference>
<evidence type="ECO:0000256" key="2">
    <source>
        <dbReference type="ARBA" id="ARBA00022840"/>
    </source>
</evidence>
<comment type="caution">
    <text evidence="5">The sequence shown here is derived from an EMBL/GenBank/DDBJ whole genome shotgun (WGS) entry which is preliminary data.</text>
</comment>
<organism evidence="5 6">
    <name type="scientific">Streptomyces chiangmaiensis</name>
    <dbReference type="NCBI Taxonomy" id="766497"/>
    <lineage>
        <taxon>Bacteria</taxon>
        <taxon>Bacillati</taxon>
        <taxon>Actinomycetota</taxon>
        <taxon>Actinomycetes</taxon>
        <taxon>Kitasatosporales</taxon>
        <taxon>Streptomycetaceae</taxon>
        <taxon>Streptomyces</taxon>
    </lineage>
</organism>
<name>A0ABU7FJ79_9ACTN</name>